<evidence type="ECO:0000256" key="3">
    <source>
        <dbReference type="ARBA" id="ARBA00022692"/>
    </source>
</evidence>
<evidence type="ECO:0000313" key="8">
    <source>
        <dbReference type="Proteomes" id="UP000635565"/>
    </source>
</evidence>
<evidence type="ECO:0000313" key="7">
    <source>
        <dbReference type="EMBL" id="GHO89363.1"/>
    </source>
</evidence>
<dbReference type="InterPro" id="IPR020948">
    <property type="entry name" value="P_starv_induced_PsiE-like"/>
</dbReference>
<keyword evidence="3 6" id="KW-0812">Transmembrane</keyword>
<protein>
    <submittedName>
        <fullName evidence="7">Uncharacterized protein</fullName>
    </submittedName>
</protein>
<keyword evidence="8" id="KW-1185">Reference proteome</keyword>
<accession>A0ABQ3VUY2</accession>
<dbReference type="EMBL" id="BNJJ01000035">
    <property type="protein sequence ID" value="GHO89363.1"/>
    <property type="molecule type" value="Genomic_DNA"/>
</dbReference>
<keyword evidence="2" id="KW-1003">Cell membrane</keyword>
<name>A0ABQ3VUY2_9CHLR</name>
<evidence type="ECO:0000256" key="6">
    <source>
        <dbReference type="SAM" id="Phobius"/>
    </source>
</evidence>
<organism evidence="7 8">
    <name type="scientific">Dictyobacter formicarum</name>
    <dbReference type="NCBI Taxonomy" id="2778368"/>
    <lineage>
        <taxon>Bacteria</taxon>
        <taxon>Bacillati</taxon>
        <taxon>Chloroflexota</taxon>
        <taxon>Ktedonobacteria</taxon>
        <taxon>Ktedonobacterales</taxon>
        <taxon>Dictyobacteraceae</taxon>
        <taxon>Dictyobacter</taxon>
    </lineage>
</organism>
<dbReference type="RefSeq" id="WP_201366889.1">
    <property type="nucleotide sequence ID" value="NZ_BNJJ01000035.1"/>
</dbReference>
<keyword evidence="5 6" id="KW-0472">Membrane</keyword>
<comment type="caution">
    <text evidence="7">The sequence shown here is derived from an EMBL/GenBank/DDBJ whole genome shotgun (WGS) entry which is preliminary data.</text>
</comment>
<dbReference type="Pfam" id="PF06146">
    <property type="entry name" value="PsiE"/>
    <property type="match status" value="1"/>
</dbReference>
<dbReference type="Proteomes" id="UP000635565">
    <property type="component" value="Unassembled WGS sequence"/>
</dbReference>
<evidence type="ECO:0000256" key="5">
    <source>
        <dbReference type="ARBA" id="ARBA00023136"/>
    </source>
</evidence>
<feature type="transmembrane region" description="Helical" evidence="6">
    <location>
        <begin position="38"/>
        <end position="60"/>
    </location>
</feature>
<feature type="transmembrane region" description="Helical" evidence="6">
    <location>
        <begin position="80"/>
        <end position="103"/>
    </location>
</feature>
<reference evidence="7 8" key="1">
    <citation type="journal article" date="2021" name="Int. J. Syst. Evol. Microbiol.">
        <title>Reticulibacter mediterranei gen. nov., sp. nov., within the new family Reticulibacteraceae fam. nov., and Ktedonospora formicarum gen. nov., sp. nov., Ktedonobacter robiniae sp. nov., Dictyobacter formicarum sp. nov. and Dictyobacter arantiisoli sp. nov., belonging to the class Ktedonobacteria.</title>
        <authorList>
            <person name="Yabe S."/>
            <person name="Zheng Y."/>
            <person name="Wang C.M."/>
            <person name="Sakai Y."/>
            <person name="Abe K."/>
            <person name="Yokota A."/>
            <person name="Donadio S."/>
            <person name="Cavaletti L."/>
            <person name="Monciardini P."/>
        </authorList>
    </citation>
    <scope>NUCLEOTIDE SEQUENCE [LARGE SCALE GENOMIC DNA]</scope>
    <source>
        <strain evidence="7 8">SOSP1-9</strain>
    </source>
</reference>
<evidence type="ECO:0000256" key="1">
    <source>
        <dbReference type="ARBA" id="ARBA00004651"/>
    </source>
</evidence>
<feature type="transmembrane region" description="Helical" evidence="6">
    <location>
        <begin position="115"/>
        <end position="133"/>
    </location>
</feature>
<comment type="subcellular location">
    <subcellularLocation>
        <location evidence="1">Cell membrane</location>
        <topology evidence="1">Multi-pass membrane protein</topology>
    </subcellularLocation>
</comment>
<keyword evidence="4 6" id="KW-1133">Transmembrane helix</keyword>
<proteinExistence type="predicted"/>
<feature type="transmembrane region" description="Helical" evidence="6">
    <location>
        <begin position="145"/>
        <end position="171"/>
    </location>
</feature>
<evidence type="ECO:0000256" key="2">
    <source>
        <dbReference type="ARBA" id="ARBA00022475"/>
    </source>
</evidence>
<gene>
    <name evidence="7" type="ORF">KSZ_73690</name>
</gene>
<sequence>MDGKDTRNASQEPSEIVPKEDDLFAGYPGKVLGRIDTIIYAIVGGSFIFAALLALIYSYFDLDVTLTDAIHSASLPGAARSVISFVSGLLLVLIIMEVLGTVIHYLKSHTTSLQPFLFIGIISATRSILSVGARLSVEGVVQQGAIFTNAMIELGVSAGVVLALGITLMLIGKSGRGQYT</sequence>
<evidence type="ECO:0000256" key="4">
    <source>
        <dbReference type="ARBA" id="ARBA00022989"/>
    </source>
</evidence>